<evidence type="ECO:0000313" key="7">
    <source>
        <dbReference type="Proteomes" id="UP001497527"/>
    </source>
</evidence>
<reference evidence="6 7" key="1">
    <citation type="submission" date="2024-05" db="EMBL/GenBank/DDBJ databases">
        <authorList>
            <person name="Duchaud E."/>
        </authorList>
    </citation>
    <scope>NUCLEOTIDE SEQUENCE [LARGE SCALE GENOMIC DNA]</scope>
    <source>
        <strain evidence="6">Ena-SAMPLE-TAB-13-05-2024-13:56:06:370-140308</strain>
    </source>
</reference>
<dbReference type="EMBL" id="CAXJIO010000014">
    <property type="protein sequence ID" value="CAL2103947.1"/>
    <property type="molecule type" value="Genomic_DNA"/>
</dbReference>
<keyword evidence="4" id="KW-0472">Membrane</keyword>
<dbReference type="GO" id="GO:0016746">
    <property type="term" value="F:acyltransferase activity"/>
    <property type="evidence" value="ECO:0007669"/>
    <property type="project" value="UniProtKB-KW"/>
</dbReference>
<protein>
    <submittedName>
        <fullName evidence="6">Acyl-phosphate glycerol 3-phosphate acyltransferase</fullName>
    </submittedName>
</protein>
<dbReference type="CDD" id="cd07989">
    <property type="entry name" value="LPLAT_AGPAT-like"/>
    <property type="match status" value="1"/>
</dbReference>
<accession>A0ABM9PEA7</accession>
<keyword evidence="2" id="KW-0808">Transferase</keyword>
<evidence type="ECO:0000256" key="2">
    <source>
        <dbReference type="ARBA" id="ARBA00022679"/>
    </source>
</evidence>
<sequence>MIKYILFPLRLIWRIWFYVLIIVTVLLMSPFVLVLLSDEKYYGTFWKLMRTWSYVLIYGMGFRLKADIQEELVQGKSYMFIANHASLLDPWIMIALSKNPILFVGKKELVKLPIFGYFYKRAVVMVDRKDPKSRKAVYTRVKKRLDDGLSIAIFPEGLVPTENVVLAPFTNGAFSLSIEYQMSIVPQIYYDAKRLFSWDFFKGRPGTFRVKQKEFIETKGLSMEDKDSLKKKTFDLVYNELINDELYMEDTNRPNNEREFKSPL</sequence>
<dbReference type="SUPFAM" id="SSF69593">
    <property type="entry name" value="Glycerol-3-phosphate (1)-acyltransferase"/>
    <property type="match status" value="1"/>
</dbReference>
<dbReference type="Proteomes" id="UP001497527">
    <property type="component" value="Unassembled WGS sequence"/>
</dbReference>
<proteinExistence type="predicted"/>
<evidence type="ECO:0000256" key="3">
    <source>
        <dbReference type="ARBA" id="ARBA00023315"/>
    </source>
</evidence>
<keyword evidence="7" id="KW-1185">Reference proteome</keyword>
<feature type="transmembrane region" description="Helical" evidence="4">
    <location>
        <begin position="15"/>
        <end position="36"/>
    </location>
</feature>
<dbReference type="Pfam" id="PF01553">
    <property type="entry name" value="Acyltransferase"/>
    <property type="match status" value="1"/>
</dbReference>
<keyword evidence="4" id="KW-1133">Transmembrane helix</keyword>
<name>A0ABM9PEA7_9FLAO</name>
<feature type="domain" description="Phospholipid/glycerol acyltransferase" evidence="5">
    <location>
        <begin position="78"/>
        <end position="192"/>
    </location>
</feature>
<dbReference type="RefSeq" id="WP_348718090.1">
    <property type="nucleotide sequence ID" value="NZ_CAXJIO010000014.1"/>
</dbReference>
<dbReference type="SMART" id="SM00563">
    <property type="entry name" value="PlsC"/>
    <property type="match status" value="1"/>
</dbReference>
<evidence type="ECO:0000313" key="6">
    <source>
        <dbReference type="EMBL" id="CAL2103947.1"/>
    </source>
</evidence>
<comment type="pathway">
    <text evidence="1">Lipid metabolism.</text>
</comment>
<keyword evidence="4" id="KW-0812">Transmembrane</keyword>
<organism evidence="6 7">
    <name type="scientific">Tenacibaculum polynesiense</name>
    <dbReference type="NCBI Taxonomy" id="3137857"/>
    <lineage>
        <taxon>Bacteria</taxon>
        <taxon>Pseudomonadati</taxon>
        <taxon>Bacteroidota</taxon>
        <taxon>Flavobacteriia</taxon>
        <taxon>Flavobacteriales</taxon>
        <taxon>Flavobacteriaceae</taxon>
        <taxon>Tenacibaculum</taxon>
    </lineage>
</organism>
<keyword evidence="3 6" id="KW-0012">Acyltransferase</keyword>
<dbReference type="PANTHER" id="PTHR10434:SF11">
    <property type="entry name" value="1-ACYL-SN-GLYCEROL-3-PHOSPHATE ACYLTRANSFERASE"/>
    <property type="match status" value="1"/>
</dbReference>
<dbReference type="InterPro" id="IPR002123">
    <property type="entry name" value="Plipid/glycerol_acylTrfase"/>
</dbReference>
<comment type="caution">
    <text evidence="6">The sequence shown here is derived from an EMBL/GenBank/DDBJ whole genome shotgun (WGS) entry which is preliminary data.</text>
</comment>
<gene>
    <name evidence="6" type="ORF">T190423A01A_50195</name>
</gene>
<dbReference type="PANTHER" id="PTHR10434">
    <property type="entry name" value="1-ACYL-SN-GLYCEROL-3-PHOSPHATE ACYLTRANSFERASE"/>
    <property type="match status" value="1"/>
</dbReference>
<evidence type="ECO:0000256" key="1">
    <source>
        <dbReference type="ARBA" id="ARBA00005189"/>
    </source>
</evidence>
<evidence type="ECO:0000259" key="5">
    <source>
        <dbReference type="SMART" id="SM00563"/>
    </source>
</evidence>
<evidence type="ECO:0000256" key="4">
    <source>
        <dbReference type="SAM" id="Phobius"/>
    </source>
</evidence>